<evidence type="ECO:0000313" key="4">
    <source>
        <dbReference type="Proteomes" id="UP000688137"/>
    </source>
</evidence>
<evidence type="ECO:0000256" key="2">
    <source>
        <dbReference type="SAM" id="MobiDB-lite"/>
    </source>
</evidence>
<dbReference type="EMBL" id="CAJJDM010000134">
    <property type="protein sequence ID" value="CAD8106664.1"/>
    <property type="molecule type" value="Genomic_DNA"/>
</dbReference>
<evidence type="ECO:0000313" key="3">
    <source>
        <dbReference type="EMBL" id="CAD8106664.1"/>
    </source>
</evidence>
<feature type="coiled-coil region" evidence="1">
    <location>
        <begin position="242"/>
        <end position="269"/>
    </location>
</feature>
<feature type="compositionally biased region" description="Basic and acidic residues" evidence="2">
    <location>
        <begin position="370"/>
        <end position="380"/>
    </location>
</feature>
<dbReference type="Proteomes" id="UP000688137">
    <property type="component" value="Unassembled WGS sequence"/>
</dbReference>
<dbReference type="AlphaFoldDB" id="A0A8S1PUE4"/>
<sequence>MLLLTDDPLTLSQSKIEQFELKLTFDIQFLLEVEFNFNTPKIQIAMQNLNFKEQDLIQKKYSQFQIQDEENYITEQRYLLHLHQIAQRKKLLVKERNKIKKEEAETLKYDQQMNTRYYSQTESFNYLNIENAISMLDKRIELQQIKKDRTQLILKNKIREQIEEELKILNENKAQEQENLRVKKLRKQNLKAISDRAHSFNQKTQQVAKKHQESIQYEQEKAFEKQKEILQKDKLELDDSERGLYQNQIKQKEKELKELLKQKQINDRIKQIKQQEIEQCNQLYTKIQSKLNKSQINRLSLLDNNKTSILQITQSHQKVEESQKFLEKYIQKQTKYINNSKESQRQLTKLKKRKNIKQQFNQEKQTNYTKIEETYPEKKSSKYSPQLNKKNKSRSLVNLDKINLQQLEKVNKVLEKQRSSSILQSQINERKQILREASKSNFHQRNQFQELQNDLSKIKNNVSKEFLFKQISKWDCLDLINKYYK</sequence>
<feature type="region of interest" description="Disordered" evidence="2">
    <location>
        <begin position="360"/>
        <end position="392"/>
    </location>
</feature>
<gene>
    <name evidence="3" type="ORF">PPRIM_AZ9-3.1.T1310102</name>
</gene>
<keyword evidence="4" id="KW-1185">Reference proteome</keyword>
<organism evidence="3 4">
    <name type="scientific">Paramecium primaurelia</name>
    <dbReference type="NCBI Taxonomy" id="5886"/>
    <lineage>
        <taxon>Eukaryota</taxon>
        <taxon>Sar</taxon>
        <taxon>Alveolata</taxon>
        <taxon>Ciliophora</taxon>
        <taxon>Intramacronucleata</taxon>
        <taxon>Oligohymenophorea</taxon>
        <taxon>Peniculida</taxon>
        <taxon>Parameciidae</taxon>
        <taxon>Paramecium</taxon>
    </lineage>
</organism>
<proteinExistence type="predicted"/>
<feature type="compositionally biased region" description="Polar residues" evidence="2">
    <location>
        <begin position="360"/>
        <end position="369"/>
    </location>
</feature>
<keyword evidence="1" id="KW-0175">Coiled coil</keyword>
<dbReference type="OMA" id="EIEQCNQ"/>
<accession>A0A8S1PUE4</accession>
<comment type="caution">
    <text evidence="3">The sequence shown here is derived from an EMBL/GenBank/DDBJ whole genome shotgun (WGS) entry which is preliminary data.</text>
</comment>
<reference evidence="3" key="1">
    <citation type="submission" date="2021-01" db="EMBL/GenBank/DDBJ databases">
        <authorList>
            <consortium name="Genoscope - CEA"/>
            <person name="William W."/>
        </authorList>
    </citation>
    <scope>NUCLEOTIDE SEQUENCE</scope>
</reference>
<name>A0A8S1PUE4_PARPR</name>
<evidence type="ECO:0000256" key="1">
    <source>
        <dbReference type="SAM" id="Coils"/>
    </source>
</evidence>
<feature type="coiled-coil region" evidence="1">
    <location>
        <begin position="152"/>
        <end position="186"/>
    </location>
</feature>
<protein>
    <submittedName>
        <fullName evidence="3">Uncharacterized protein</fullName>
    </submittedName>
</protein>